<feature type="domain" description="Peptidase S9A N-terminal" evidence="6">
    <location>
        <begin position="15"/>
        <end position="422"/>
    </location>
</feature>
<keyword evidence="3" id="KW-0378">Hydrolase</keyword>
<evidence type="ECO:0000256" key="1">
    <source>
        <dbReference type="ARBA" id="ARBA00005228"/>
    </source>
</evidence>
<dbReference type="AlphaFoldDB" id="A0AAP6ML13"/>
<evidence type="ECO:0000313" key="8">
    <source>
        <dbReference type="Proteomes" id="UP001302316"/>
    </source>
</evidence>
<dbReference type="InterPro" id="IPR051543">
    <property type="entry name" value="Serine_Peptidase_S9A"/>
</dbReference>
<protein>
    <submittedName>
        <fullName evidence="7">S9 family peptidase</fullName>
    </submittedName>
</protein>
<dbReference type="PANTHER" id="PTHR11757">
    <property type="entry name" value="PROTEASE FAMILY S9A OLIGOPEPTIDASE"/>
    <property type="match status" value="1"/>
</dbReference>
<dbReference type="GO" id="GO:0006508">
    <property type="term" value="P:proteolysis"/>
    <property type="evidence" value="ECO:0007669"/>
    <property type="project" value="UniProtKB-KW"/>
</dbReference>
<evidence type="ECO:0000259" key="5">
    <source>
        <dbReference type="Pfam" id="PF00326"/>
    </source>
</evidence>
<comment type="similarity">
    <text evidence="1">Belongs to the peptidase S9A family.</text>
</comment>
<dbReference type="SUPFAM" id="SSF50993">
    <property type="entry name" value="Peptidase/esterase 'gauge' domain"/>
    <property type="match status" value="1"/>
</dbReference>
<proteinExistence type="inferred from homology"/>
<evidence type="ECO:0000259" key="6">
    <source>
        <dbReference type="Pfam" id="PF02897"/>
    </source>
</evidence>
<dbReference type="RefSeq" id="WP_346053157.1">
    <property type="nucleotide sequence ID" value="NZ_JAYGII010000048.1"/>
</dbReference>
<evidence type="ECO:0000256" key="3">
    <source>
        <dbReference type="ARBA" id="ARBA00022801"/>
    </source>
</evidence>
<organism evidence="7 8">
    <name type="scientific">Natronospira elongata</name>
    <dbReference type="NCBI Taxonomy" id="3110268"/>
    <lineage>
        <taxon>Bacteria</taxon>
        <taxon>Pseudomonadati</taxon>
        <taxon>Pseudomonadota</taxon>
        <taxon>Gammaproteobacteria</taxon>
        <taxon>Natronospirales</taxon>
        <taxon>Natronospiraceae</taxon>
        <taxon>Natronospira</taxon>
    </lineage>
</organism>
<evidence type="ECO:0000256" key="4">
    <source>
        <dbReference type="ARBA" id="ARBA00022825"/>
    </source>
</evidence>
<evidence type="ECO:0000313" key="7">
    <source>
        <dbReference type="EMBL" id="MEA5446698.1"/>
    </source>
</evidence>
<dbReference type="Pfam" id="PF02897">
    <property type="entry name" value="Peptidase_S9_N"/>
    <property type="match status" value="1"/>
</dbReference>
<dbReference type="EMBL" id="JAYGII010000048">
    <property type="protein sequence ID" value="MEA5446698.1"/>
    <property type="molecule type" value="Genomic_DNA"/>
</dbReference>
<dbReference type="PANTHER" id="PTHR11757:SF19">
    <property type="entry name" value="PROLYL ENDOPEPTIDASE-LIKE"/>
    <property type="match status" value="1"/>
</dbReference>
<comment type="caution">
    <text evidence="7">The sequence shown here is derived from an EMBL/GenBank/DDBJ whole genome shotgun (WGS) entry which is preliminary data.</text>
</comment>
<dbReference type="PRINTS" id="PR00862">
    <property type="entry name" value="PROLIGOPTASE"/>
</dbReference>
<sequence>MAHKAFQAQDLVEAPVAERREKEITQHGETRIDPYHWLRDDNWQQLLRDTAVLDEDIREHLNAENRYHDEMMSDVSDLRERLFQEMRARIKEDDASVPRRDGPFEYYTRFREGGEYPIFARRPVGETEETILFDGDKEAQGQDFFNIAAVSHSPDHKLIAYGVDTVGSEYFTIRIRDIDSGEDYQETIEQSGGDVVWAADSASFFYIERDDNQRPKRVRHHELGTDPESDRVVYDEEDDGLFVSVSETQSGEYILINAGNHNSSQSFYIPADEPKAQPRLIAPLKEDEQYEVEHRGDYFYILTNADGAVDFKIVRAPVRSPGREHWEDWLPHEAGRYITDFVTYGDYLVWVERRDARPRLMVSDYQGKTREVPMADEAYHLSLSPGYEFHTDSTRFLYTTPAQPLQTFDYHLESGERELRKTQKVPSGHDPSRYVVERIDARAPDGESIPVTVLRLADTPLDGSAPVLLYGYGSYGAYMPDFFSIGNLSLVDRGVIHAVAKVRGGSAKGRQWYLDGKLDKKPNSFTDFLASAKGLIKEGYTAPGRIVIDGRSAGGLLVGATVNLEPELFAGVIAGVPFVDVLNTISDPSLPLTPPEWPEWGNPIESEDDYAVIKSYSPYDNLRDGVPYPPIMATAGLADFRVTYWEPAKWIARLRAEAKGGPFLLKTNMEAGHAGSAARFESLKEQADLYAFALKVLGRADAEPIRHE</sequence>
<dbReference type="Gene3D" id="2.130.10.120">
    <property type="entry name" value="Prolyl oligopeptidase, N-terminal domain"/>
    <property type="match status" value="1"/>
</dbReference>
<dbReference type="Gene3D" id="3.40.50.1820">
    <property type="entry name" value="alpha/beta hydrolase"/>
    <property type="match status" value="1"/>
</dbReference>
<dbReference type="InterPro" id="IPR029058">
    <property type="entry name" value="AB_hydrolase_fold"/>
</dbReference>
<dbReference type="GO" id="GO:0004252">
    <property type="term" value="F:serine-type endopeptidase activity"/>
    <property type="evidence" value="ECO:0007669"/>
    <property type="project" value="InterPro"/>
</dbReference>
<dbReference type="Proteomes" id="UP001302316">
    <property type="component" value="Unassembled WGS sequence"/>
</dbReference>
<feature type="domain" description="Peptidase S9 prolyl oligopeptidase catalytic" evidence="5">
    <location>
        <begin position="486"/>
        <end position="698"/>
    </location>
</feature>
<evidence type="ECO:0000256" key="2">
    <source>
        <dbReference type="ARBA" id="ARBA00022670"/>
    </source>
</evidence>
<name>A0AAP6ML13_9GAMM</name>
<dbReference type="InterPro" id="IPR023302">
    <property type="entry name" value="Pept_S9A_N"/>
</dbReference>
<keyword evidence="4" id="KW-0720">Serine protease</keyword>
<dbReference type="SUPFAM" id="SSF53474">
    <property type="entry name" value="alpha/beta-Hydrolases"/>
    <property type="match status" value="1"/>
</dbReference>
<dbReference type="InterPro" id="IPR002470">
    <property type="entry name" value="Peptidase_S9A"/>
</dbReference>
<dbReference type="InterPro" id="IPR001375">
    <property type="entry name" value="Peptidase_S9_cat"/>
</dbReference>
<dbReference type="Pfam" id="PF00326">
    <property type="entry name" value="Peptidase_S9"/>
    <property type="match status" value="1"/>
</dbReference>
<keyword evidence="8" id="KW-1185">Reference proteome</keyword>
<reference evidence="7 8" key="1">
    <citation type="submission" date="2023-12" db="EMBL/GenBank/DDBJ databases">
        <title>Whole-genome sequencing of halo(alkali)philic microorganisms from hypersaline lakes.</title>
        <authorList>
            <person name="Sorokin D.Y."/>
            <person name="Merkel A.Y."/>
            <person name="Messina E."/>
            <person name="Yakimov M."/>
        </authorList>
    </citation>
    <scope>NUCLEOTIDE SEQUENCE [LARGE SCALE GENOMIC DNA]</scope>
    <source>
        <strain evidence="7 8">AB-CW1</strain>
    </source>
</reference>
<accession>A0AAP6ML13</accession>
<keyword evidence="2" id="KW-0645">Protease</keyword>
<gene>
    <name evidence="7" type="ORF">VCB98_12800</name>
</gene>